<reference evidence="2" key="1">
    <citation type="journal article" date="2014" name="Soil Biol. Biochem.">
        <title>Structure and function of bacterial communities in ageing soils: Insights from the Mendocino ecological staircase.</title>
        <authorList>
            <person name="Uroz S."/>
            <person name="Tech J.J."/>
            <person name="Sawaya N.A."/>
            <person name="Frey-Klett P."/>
            <person name="Leveau J.H.J."/>
        </authorList>
    </citation>
    <scope>NUCLEOTIDE SEQUENCE [LARGE SCALE GENOMIC DNA]</scope>
    <source>
        <strain evidence="2">Cal35</strain>
    </source>
</reference>
<evidence type="ECO:0000313" key="1">
    <source>
        <dbReference type="EMBL" id="AIY40052.1"/>
    </source>
</evidence>
<accession>A0A0A1FB18</accession>
<dbReference type="STRING" id="279058.LT85_0892"/>
<proteinExistence type="predicted"/>
<organism evidence="1 2">
    <name type="scientific">Collimonas arenae</name>
    <dbReference type="NCBI Taxonomy" id="279058"/>
    <lineage>
        <taxon>Bacteria</taxon>
        <taxon>Pseudomonadati</taxon>
        <taxon>Pseudomonadota</taxon>
        <taxon>Betaproteobacteria</taxon>
        <taxon>Burkholderiales</taxon>
        <taxon>Oxalobacteraceae</taxon>
        <taxon>Collimonas</taxon>
    </lineage>
</organism>
<protein>
    <submittedName>
        <fullName evidence="1">Uncharacterized protein</fullName>
    </submittedName>
</protein>
<dbReference type="KEGG" id="care:LT85_0892"/>
<dbReference type="AlphaFoldDB" id="A0A0A1FB18"/>
<evidence type="ECO:0000313" key="2">
    <source>
        <dbReference type="Proteomes" id="UP000030302"/>
    </source>
</evidence>
<dbReference type="EMBL" id="CP009962">
    <property type="protein sequence ID" value="AIY40052.1"/>
    <property type="molecule type" value="Genomic_DNA"/>
</dbReference>
<dbReference type="HOGENOM" id="CLU_3287846_0_0_4"/>
<gene>
    <name evidence="1" type="ORF">LT85_0892</name>
</gene>
<name>A0A0A1FB18_9BURK</name>
<dbReference type="Proteomes" id="UP000030302">
    <property type="component" value="Chromosome"/>
</dbReference>
<keyword evidence="2" id="KW-1185">Reference proteome</keyword>
<sequence length="40" mass="4663">MNLYVNILSHQKSKKELKLVNLSRKENELLQIKGSPLNQI</sequence>